<organism evidence="3 4">
    <name type="scientific">Methylobacterium oryzihabitans</name>
    <dbReference type="NCBI Taxonomy" id="2499852"/>
    <lineage>
        <taxon>Bacteria</taxon>
        <taxon>Pseudomonadati</taxon>
        <taxon>Pseudomonadota</taxon>
        <taxon>Alphaproteobacteria</taxon>
        <taxon>Hyphomicrobiales</taxon>
        <taxon>Methylobacteriaceae</taxon>
        <taxon>Methylobacterium</taxon>
    </lineage>
</organism>
<keyword evidence="4" id="KW-1185">Reference proteome</keyword>
<feature type="region of interest" description="Disordered" evidence="1">
    <location>
        <begin position="37"/>
        <end position="121"/>
    </location>
</feature>
<dbReference type="AlphaFoldDB" id="A0A437NY73"/>
<feature type="signal peptide" evidence="2">
    <location>
        <begin position="1"/>
        <end position="22"/>
    </location>
</feature>
<dbReference type="RefSeq" id="WP_127732959.1">
    <property type="nucleotide sequence ID" value="NZ_SACP01000026.1"/>
</dbReference>
<evidence type="ECO:0000256" key="2">
    <source>
        <dbReference type="SAM" id="SignalP"/>
    </source>
</evidence>
<name>A0A437NY73_9HYPH</name>
<keyword evidence="2" id="KW-0732">Signal</keyword>
<evidence type="ECO:0000313" key="4">
    <source>
        <dbReference type="Proteomes" id="UP000286997"/>
    </source>
</evidence>
<evidence type="ECO:0000313" key="3">
    <source>
        <dbReference type="EMBL" id="RVU14868.1"/>
    </source>
</evidence>
<evidence type="ECO:0000256" key="1">
    <source>
        <dbReference type="SAM" id="MobiDB-lite"/>
    </source>
</evidence>
<feature type="compositionally biased region" description="Basic and acidic residues" evidence="1">
    <location>
        <begin position="109"/>
        <end position="119"/>
    </location>
</feature>
<dbReference type="PROSITE" id="PS51257">
    <property type="entry name" value="PROKAR_LIPOPROTEIN"/>
    <property type="match status" value="1"/>
</dbReference>
<reference evidence="3 4" key="1">
    <citation type="submission" date="2019-01" db="EMBL/GenBank/DDBJ databases">
        <authorList>
            <person name="Chen W.-M."/>
        </authorList>
    </citation>
    <scope>NUCLEOTIDE SEQUENCE [LARGE SCALE GENOMIC DNA]</scope>
    <source>
        <strain evidence="3 4">TER-1</strain>
    </source>
</reference>
<accession>A0A437NY73</accession>
<feature type="chain" id="PRO_5019426541" evidence="2">
    <location>
        <begin position="23"/>
        <end position="136"/>
    </location>
</feature>
<protein>
    <submittedName>
        <fullName evidence="3">Uncharacterized protein</fullName>
    </submittedName>
</protein>
<dbReference type="OrthoDB" id="7996516at2"/>
<gene>
    <name evidence="3" type="ORF">EOE48_21625</name>
</gene>
<comment type="caution">
    <text evidence="3">The sequence shown here is derived from an EMBL/GenBank/DDBJ whole genome shotgun (WGS) entry which is preliminary data.</text>
</comment>
<dbReference type="EMBL" id="SACP01000026">
    <property type="protein sequence ID" value="RVU14868.1"/>
    <property type="molecule type" value="Genomic_DNA"/>
</dbReference>
<sequence>MTQLRSLVAGLLAAAIAGPALAASCGAEIAALEPRLDEKSREVIATSSAGKEVASRREAKAEEAAENKVPPTALPSGPAPGSIEAQATAKAAESGGGTGAMEARASLNRARELDKKGDEAGCLQVLGEARKQIGSP</sequence>
<dbReference type="Proteomes" id="UP000286997">
    <property type="component" value="Unassembled WGS sequence"/>
</dbReference>
<proteinExistence type="predicted"/>
<feature type="compositionally biased region" description="Basic and acidic residues" evidence="1">
    <location>
        <begin position="53"/>
        <end position="66"/>
    </location>
</feature>